<accession>A0A6C0IG39</accession>
<organism evidence="2">
    <name type="scientific">viral metagenome</name>
    <dbReference type="NCBI Taxonomy" id="1070528"/>
    <lineage>
        <taxon>unclassified sequences</taxon>
        <taxon>metagenomes</taxon>
        <taxon>organismal metagenomes</taxon>
    </lineage>
</organism>
<dbReference type="AlphaFoldDB" id="A0A6C0IG39"/>
<reference evidence="2" key="1">
    <citation type="journal article" date="2020" name="Nature">
        <title>Giant virus diversity and host interactions through global metagenomics.</title>
        <authorList>
            <person name="Schulz F."/>
            <person name="Roux S."/>
            <person name="Paez-Espino D."/>
            <person name="Jungbluth S."/>
            <person name="Walsh D.A."/>
            <person name="Denef V.J."/>
            <person name="McMahon K.D."/>
            <person name="Konstantinidis K.T."/>
            <person name="Eloe-Fadrosh E.A."/>
            <person name="Kyrpides N.C."/>
            <person name="Woyke T."/>
        </authorList>
    </citation>
    <scope>NUCLEOTIDE SEQUENCE</scope>
    <source>
        <strain evidence="2">GVMAG-M-3300023184-68</strain>
    </source>
</reference>
<feature type="domain" description="Glycosyl transferase family 25" evidence="1">
    <location>
        <begin position="52"/>
        <end position="96"/>
    </location>
</feature>
<evidence type="ECO:0000259" key="1">
    <source>
        <dbReference type="Pfam" id="PF01755"/>
    </source>
</evidence>
<protein>
    <recommendedName>
        <fullName evidence="1">Glycosyl transferase family 25 domain-containing protein</fullName>
    </recommendedName>
</protein>
<dbReference type="InterPro" id="IPR002654">
    <property type="entry name" value="Glyco_trans_25"/>
</dbReference>
<proteinExistence type="predicted"/>
<name>A0A6C0IG39_9ZZZZ</name>
<evidence type="ECO:0000313" key="2">
    <source>
        <dbReference type="EMBL" id="QHT90463.1"/>
    </source>
</evidence>
<dbReference type="EMBL" id="MN740154">
    <property type="protein sequence ID" value="QHT90463.1"/>
    <property type="molecule type" value="Genomic_DNA"/>
</dbReference>
<dbReference type="Pfam" id="PF01755">
    <property type="entry name" value="Glyco_transf_25"/>
    <property type="match status" value="1"/>
</dbReference>
<sequence length="216" mass="25890">MNKSWHEYVDIIYYINLDHRTDRNEQFLDEMHKMQVPIEKIVRISAVNKPDQGALGCGFSHLNTLDMFISSNHQNCIIFEDDFMFIQDFATINHQFQCLFNQHIPFDICMLSCQEVELDTTPFDFIQKVIHGHTTSGFILDKRFASTLFDTFLQCVHLLEQSYEYGTKPEIQYHFNIDQYWCKIQPHNKWYVFFPKLGIQRESYSDIQREQVNYFI</sequence>